<evidence type="ECO:0000256" key="2">
    <source>
        <dbReference type="ARBA" id="ARBA00022475"/>
    </source>
</evidence>
<evidence type="ECO:0000256" key="9">
    <source>
        <dbReference type="HAMAP-Rule" id="MF_00161"/>
    </source>
</evidence>
<dbReference type="Pfam" id="PF01252">
    <property type="entry name" value="Peptidase_A8"/>
    <property type="match status" value="1"/>
</dbReference>
<evidence type="ECO:0000256" key="5">
    <source>
        <dbReference type="ARBA" id="ARBA00022750"/>
    </source>
</evidence>
<keyword evidence="6 9" id="KW-0378">Hydrolase</keyword>
<evidence type="ECO:0000256" key="3">
    <source>
        <dbReference type="ARBA" id="ARBA00022670"/>
    </source>
</evidence>
<comment type="subcellular location">
    <subcellularLocation>
        <location evidence="9">Cell membrane</location>
        <topology evidence="9">Multi-pass membrane protein</topology>
    </subcellularLocation>
</comment>
<comment type="pathway">
    <text evidence="9">Protein modification; lipoprotein biosynthesis (signal peptide cleavage).</text>
</comment>
<keyword evidence="4 9" id="KW-0812">Transmembrane</keyword>
<dbReference type="PANTHER" id="PTHR33695:SF1">
    <property type="entry name" value="LIPOPROTEIN SIGNAL PEPTIDASE"/>
    <property type="match status" value="1"/>
</dbReference>
<dbReference type="EMBL" id="LITU01000070">
    <property type="protein sequence ID" value="KOY14457.1"/>
    <property type="molecule type" value="Genomic_DNA"/>
</dbReference>
<evidence type="ECO:0000256" key="8">
    <source>
        <dbReference type="ARBA" id="ARBA00023136"/>
    </source>
</evidence>
<feature type="active site" evidence="9">
    <location>
        <position position="111"/>
    </location>
</feature>
<feature type="transmembrane region" description="Helical" evidence="9">
    <location>
        <begin position="83"/>
        <end position="101"/>
    </location>
</feature>
<comment type="function">
    <text evidence="9 10">This protein specifically catalyzes the removal of signal peptides from prolipoproteins.</text>
</comment>
<keyword evidence="8 9" id="KW-0472">Membrane</keyword>
<name>A0A0N0UHA8_9BACL</name>
<comment type="caution">
    <text evidence="9">Lacks conserved residue(s) required for the propagation of feature annotation.</text>
</comment>
<evidence type="ECO:0000256" key="6">
    <source>
        <dbReference type="ARBA" id="ARBA00022801"/>
    </source>
</evidence>
<dbReference type="PROSITE" id="PS00855">
    <property type="entry name" value="SPASE_II"/>
    <property type="match status" value="1"/>
</dbReference>
<evidence type="ECO:0000256" key="7">
    <source>
        <dbReference type="ARBA" id="ARBA00022989"/>
    </source>
</evidence>
<keyword evidence="3 9" id="KW-0645">Protease</keyword>
<comment type="catalytic activity">
    <reaction evidence="9 10">
        <text>Release of signal peptides from bacterial membrane prolipoproteins. Hydrolyzes -Xaa-Yaa-Zaa-|-(S,diacylglyceryl)Cys-, in which Xaa is hydrophobic (preferably Leu), and Yaa (Ala or Ser) and Zaa (Gly or Ala) have small, neutral side chains.</text>
        <dbReference type="EC" id="3.4.23.36"/>
    </reaction>
</comment>
<reference evidence="12 13" key="1">
    <citation type="submission" date="2015-08" db="EMBL/GenBank/DDBJ databases">
        <title>Draft genome sequence of cellulolytic and xylanolytic Paenibacillus sp. A59, isolated from a decaying forest soil from Patagonia, Argentina.</title>
        <authorList>
            <person name="Ghio S."/>
            <person name="Caceres A.M."/>
            <person name="Talia P."/>
            <person name="Grasso D."/>
            <person name="Campos E."/>
        </authorList>
    </citation>
    <scope>NUCLEOTIDE SEQUENCE [LARGE SCALE GENOMIC DNA]</scope>
    <source>
        <strain evidence="12 13">A59</strain>
    </source>
</reference>
<dbReference type="UniPathway" id="UPA00665"/>
<dbReference type="Proteomes" id="UP000037688">
    <property type="component" value="Unassembled WGS sequence"/>
</dbReference>
<feature type="transmembrane region" description="Helical" evidence="9">
    <location>
        <begin position="57"/>
        <end position="74"/>
    </location>
</feature>
<evidence type="ECO:0000313" key="13">
    <source>
        <dbReference type="Proteomes" id="UP000037688"/>
    </source>
</evidence>
<sequence length="164" mass="18210">MLFYFIALLVTLVDQGTKMAVRMYMEVGDTMRLGDSGMQLQHYENSGMAGSLFQGNARLFGVVAILFVAGMMYYRRKGEIRGFWMQAGAGFMVGGALGNAVDRFVYARVTDFLVFPSGRGILNLADVAINVGVVMLVIGMLIRAFQSYRAKRLRNALPKIERSQ</sequence>
<dbReference type="HAMAP" id="MF_00161">
    <property type="entry name" value="LspA"/>
    <property type="match status" value="1"/>
</dbReference>
<keyword evidence="7 9" id="KW-1133">Transmembrane helix</keyword>
<dbReference type="EC" id="3.4.23.36" evidence="9"/>
<comment type="similarity">
    <text evidence="1 9 11">Belongs to the peptidase A8 family.</text>
</comment>
<protein>
    <recommendedName>
        <fullName evidence="9">Lipoprotein signal peptidase</fullName>
        <ecNumber evidence="9">3.4.23.36</ecNumber>
    </recommendedName>
    <alternativeName>
        <fullName evidence="9">Prolipoprotein signal peptidase</fullName>
    </alternativeName>
    <alternativeName>
        <fullName evidence="9">Signal peptidase II</fullName>
        <shortName evidence="9">SPase II</shortName>
    </alternativeName>
</protein>
<evidence type="ECO:0000256" key="1">
    <source>
        <dbReference type="ARBA" id="ARBA00006139"/>
    </source>
</evidence>
<dbReference type="GO" id="GO:0004190">
    <property type="term" value="F:aspartic-type endopeptidase activity"/>
    <property type="evidence" value="ECO:0007669"/>
    <property type="project" value="UniProtKB-UniRule"/>
</dbReference>
<evidence type="ECO:0000256" key="11">
    <source>
        <dbReference type="RuleBase" id="RU004181"/>
    </source>
</evidence>
<organism evidence="12 13">
    <name type="scientific">Paenibacillus xylanivorans</name>
    <dbReference type="NCBI Taxonomy" id="1705561"/>
    <lineage>
        <taxon>Bacteria</taxon>
        <taxon>Bacillati</taxon>
        <taxon>Bacillota</taxon>
        <taxon>Bacilli</taxon>
        <taxon>Bacillales</taxon>
        <taxon>Paenibacillaceae</taxon>
        <taxon>Paenibacillus</taxon>
    </lineage>
</organism>
<keyword evidence="13" id="KW-1185">Reference proteome</keyword>
<feature type="active site" evidence="9">
    <location>
        <position position="126"/>
    </location>
</feature>
<accession>A0A0N0UHA8</accession>
<dbReference type="NCBIfam" id="TIGR00077">
    <property type="entry name" value="lspA"/>
    <property type="match status" value="1"/>
</dbReference>
<evidence type="ECO:0000256" key="4">
    <source>
        <dbReference type="ARBA" id="ARBA00022692"/>
    </source>
</evidence>
<keyword evidence="2 9" id="KW-1003">Cell membrane</keyword>
<dbReference type="PRINTS" id="PR00781">
    <property type="entry name" value="LIPOSIGPTASE"/>
</dbReference>
<evidence type="ECO:0000313" key="12">
    <source>
        <dbReference type="EMBL" id="KOY14457.1"/>
    </source>
</evidence>
<dbReference type="OrthoDB" id="9810259at2"/>
<comment type="caution">
    <text evidence="12">The sequence shown here is derived from an EMBL/GenBank/DDBJ whole genome shotgun (WGS) entry which is preliminary data.</text>
</comment>
<dbReference type="PANTHER" id="PTHR33695">
    <property type="entry name" value="LIPOPROTEIN SIGNAL PEPTIDASE"/>
    <property type="match status" value="1"/>
</dbReference>
<dbReference type="AlphaFoldDB" id="A0A0N0UHA8"/>
<keyword evidence="5 9" id="KW-0064">Aspartyl protease</keyword>
<dbReference type="GO" id="GO:0006508">
    <property type="term" value="P:proteolysis"/>
    <property type="evidence" value="ECO:0007669"/>
    <property type="project" value="UniProtKB-KW"/>
</dbReference>
<gene>
    <name evidence="9" type="primary">lspA</name>
    <name evidence="12" type="ORF">AMS66_21005</name>
</gene>
<dbReference type="InterPro" id="IPR001872">
    <property type="entry name" value="Peptidase_A8"/>
</dbReference>
<dbReference type="RefSeq" id="WP_053782645.1">
    <property type="nucleotide sequence ID" value="NZ_LITU01000070.1"/>
</dbReference>
<proteinExistence type="inferred from homology"/>
<dbReference type="GO" id="GO:0005886">
    <property type="term" value="C:plasma membrane"/>
    <property type="evidence" value="ECO:0007669"/>
    <property type="project" value="UniProtKB-SubCell"/>
</dbReference>
<feature type="transmembrane region" description="Helical" evidence="9">
    <location>
        <begin position="121"/>
        <end position="145"/>
    </location>
</feature>
<evidence type="ECO:0000256" key="10">
    <source>
        <dbReference type="RuleBase" id="RU000594"/>
    </source>
</evidence>
<dbReference type="PATRIC" id="fig|1705561.3.peg.4383"/>